<dbReference type="PROSITE" id="PS00041">
    <property type="entry name" value="HTH_ARAC_FAMILY_1"/>
    <property type="match status" value="1"/>
</dbReference>
<dbReference type="GO" id="GO:0003700">
    <property type="term" value="F:DNA-binding transcription factor activity"/>
    <property type="evidence" value="ECO:0007669"/>
    <property type="project" value="InterPro"/>
</dbReference>
<comment type="caution">
    <text evidence="5">The sequence shown here is derived from an EMBL/GenBank/DDBJ whole genome shotgun (WGS) entry which is preliminary data.</text>
</comment>
<evidence type="ECO:0000259" key="4">
    <source>
        <dbReference type="PROSITE" id="PS01124"/>
    </source>
</evidence>
<dbReference type="InterPro" id="IPR018060">
    <property type="entry name" value="HTH_AraC"/>
</dbReference>
<dbReference type="SMART" id="SM00342">
    <property type="entry name" value="HTH_ARAC"/>
    <property type="match status" value="1"/>
</dbReference>
<gene>
    <name evidence="5" type="ORF">AXW67_34355</name>
</gene>
<evidence type="ECO:0000256" key="2">
    <source>
        <dbReference type="ARBA" id="ARBA00023125"/>
    </source>
</evidence>
<keyword evidence="1" id="KW-0805">Transcription regulation</keyword>
<dbReference type="Pfam" id="PF12833">
    <property type="entry name" value="HTH_18"/>
    <property type="match status" value="1"/>
</dbReference>
<dbReference type="PANTHER" id="PTHR47893:SF1">
    <property type="entry name" value="REGULATORY PROTEIN PCHR"/>
    <property type="match status" value="1"/>
</dbReference>
<evidence type="ECO:0000313" key="6">
    <source>
        <dbReference type="Proteomes" id="UP000077173"/>
    </source>
</evidence>
<dbReference type="GO" id="GO:0043565">
    <property type="term" value="F:sequence-specific DNA binding"/>
    <property type="evidence" value="ECO:0007669"/>
    <property type="project" value="InterPro"/>
</dbReference>
<evidence type="ECO:0000256" key="3">
    <source>
        <dbReference type="ARBA" id="ARBA00023163"/>
    </source>
</evidence>
<accession>A0A176ZIM5</accession>
<name>A0A176ZIM5_9BRAD</name>
<protein>
    <submittedName>
        <fullName evidence="5">AraC family transcriptional regulator</fullName>
    </submittedName>
</protein>
<dbReference type="AlphaFoldDB" id="A0A176ZIM5"/>
<dbReference type="PROSITE" id="PS01124">
    <property type="entry name" value="HTH_ARAC_FAMILY_2"/>
    <property type="match status" value="1"/>
</dbReference>
<keyword evidence="3" id="KW-0804">Transcription</keyword>
<evidence type="ECO:0000256" key="1">
    <source>
        <dbReference type="ARBA" id="ARBA00023015"/>
    </source>
</evidence>
<dbReference type="RefSeq" id="WP_063675985.1">
    <property type="nucleotide sequence ID" value="NZ_LSEF01000008.1"/>
</dbReference>
<proteinExistence type="predicted"/>
<dbReference type="EMBL" id="LSEF01000008">
    <property type="protein sequence ID" value="OAF20024.1"/>
    <property type="molecule type" value="Genomic_DNA"/>
</dbReference>
<evidence type="ECO:0000313" key="5">
    <source>
        <dbReference type="EMBL" id="OAF20024.1"/>
    </source>
</evidence>
<dbReference type="Proteomes" id="UP000077173">
    <property type="component" value="Unassembled WGS sequence"/>
</dbReference>
<feature type="domain" description="HTH araC/xylS-type" evidence="4">
    <location>
        <begin position="206"/>
        <end position="310"/>
    </location>
</feature>
<dbReference type="Gene3D" id="1.10.10.60">
    <property type="entry name" value="Homeodomain-like"/>
    <property type="match status" value="1"/>
</dbReference>
<keyword evidence="6" id="KW-1185">Reference proteome</keyword>
<dbReference type="InterPro" id="IPR053142">
    <property type="entry name" value="PchR_regulatory_protein"/>
</dbReference>
<organism evidence="5 6">
    <name type="scientific">Bradyrhizobium neotropicale</name>
    <dbReference type="NCBI Taxonomy" id="1497615"/>
    <lineage>
        <taxon>Bacteria</taxon>
        <taxon>Pseudomonadati</taxon>
        <taxon>Pseudomonadota</taxon>
        <taxon>Alphaproteobacteria</taxon>
        <taxon>Hyphomicrobiales</taxon>
        <taxon>Nitrobacteraceae</taxon>
        <taxon>Bradyrhizobium</taxon>
    </lineage>
</organism>
<dbReference type="PANTHER" id="PTHR47893">
    <property type="entry name" value="REGULATORY PROTEIN PCHR"/>
    <property type="match status" value="1"/>
</dbReference>
<keyword evidence="2" id="KW-0238">DNA-binding</keyword>
<reference evidence="5 6" key="1">
    <citation type="submission" date="2016-02" db="EMBL/GenBank/DDBJ databases">
        <title>Draft genome sequence of the strain BR 10247T Bradyrhizobium neotropicale isolated from nodules of Centrolobium paraense.</title>
        <authorList>
            <person name="Simoes-Araujo J.L."/>
            <person name="Barauna A.C."/>
            <person name="Silva K."/>
            <person name="Zilli J.E."/>
        </authorList>
    </citation>
    <scope>NUCLEOTIDE SEQUENCE [LARGE SCALE GENOMIC DNA]</scope>
    <source>
        <strain evidence="5 6">BR 10247</strain>
    </source>
</reference>
<dbReference type="InterPro" id="IPR018062">
    <property type="entry name" value="HTH_AraC-typ_CS"/>
</dbReference>
<sequence length="319" mass="35369">MPVRWLKPSRILSIERYTDFDAFKPSQVLGGTSTPLAPREFSLSRAILRLQDGLFVLQRTFARRLEANMGTDHGIGLAIPIACHSIANGREIDNSTVLVVRGKVPATVIEHHPNTYLMLRFNSDMHQRGWADFETGLAFVRLHDAPMQRLRAAILDMFCLASASTDPRQFEALNRPIQESLVGSLDEALLPADALALRRGSFDKHRELVARLDEVAALSGTTSLYSDDLATAFGVSVRTLQNAAQAVHGMSLHHYLRLKRLWSTRMQLMAGSPGMTVKAAALANGFSHMGEFSKSYKATFGETPSETLARNRRPPAKRF</sequence>